<name>A0A3D8QHG2_9EURO</name>
<keyword evidence="10" id="KW-1185">Reference proteome</keyword>
<comment type="subcellular location">
    <subcellularLocation>
        <location evidence="1">Membrane</location>
        <topology evidence="1">Multi-pass membrane protein</topology>
    </subcellularLocation>
</comment>
<evidence type="ECO:0000256" key="6">
    <source>
        <dbReference type="ARBA" id="ARBA00023136"/>
    </source>
</evidence>
<dbReference type="PANTHER" id="PTHR48022">
    <property type="entry name" value="PLASTIDIC GLUCOSE TRANSPORTER 4"/>
    <property type="match status" value="1"/>
</dbReference>
<evidence type="ECO:0000256" key="1">
    <source>
        <dbReference type="ARBA" id="ARBA00004141"/>
    </source>
</evidence>
<reference evidence="9 10" key="1">
    <citation type="journal article" date="2018" name="IMA Fungus">
        <title>IMA Genome-F 9: Draft genome sequence of Annulohypoxylon stygium, Aspergillus mulundensis, Berkeleyomyces basicola (syn. Thielaviopsis basicola), Ceratocystis smalleyi, two Cercospora beticola strains, Coleophoma cylindrospora, Fusarium fracticaudum, Phialophora cf. hyalina, and Morchella septimelata.</title>
        <authorList>
            <person name="Wingfield B.D."/>
            <person name="Bills G.F."/>
            <person name="Dong Y."/>
            <person name="Huang W."/>
            <person name="Nel W.J."/>
            <person name="Swalarsk-Parry B.S."/>
            <person name="Vaghefi N."/>
            <person name="Wilken P.M."/>
            <person name="An Z."/>
            <person name="de Beer Z.W."/>
            <person name="De Vos L."/>
            <person name="Chen L."/>
            <person name="Duong T.A."/>
            <person name="Gao Y."/>
            <person name="Hammerbacher A."/>
            <person name="Kikkert J.R."/>
            <person name="Li Y."/>
            <person name="Li H."/>
            <person name="Li K."/>
            <person name="Li Q."/>
            <person name="Liu X."/>
            <person name="Ma X."/>
            <person name="Naidoo K."/>
            <person name="Pethybridge S.J."/>
            <person name="Sun J."/>
            <person name="Steenkamp E.T."/>
            <person name="van der Nest M.A."/>
            <person name="van Wyk S."/>
            <person name="Wingfield M.J."/>
            <person name="Xiong C."/>
            <person name="Yue Q."/>
            <person name="Zhang X."/>
        </authorList>
    </citation>
    <scope>NUCLEOTIDE SEQUENCE [LARGE SCALE GENOMIC DNA]</scope>
    <source>
        <strain evidence="9 10">DSM 5745</strain>
    </source>
</reference>
<evidence type="ECO:0000256" key="4">
    <source>
        <dbReference type="ARBA" id="ARBA00022692"/>
    </source>
</evidence>
<dbReference type="Pfam" id="PF00083">
    <property type="entry name" value="Sugar_tr"/>
    <property type="match status" value="1"/>
</dbReference>
<feature type="transmembrane region" description="Helical" evidence="7">
    <location>
        <begin position="334"/>
        <end position="353"/>
    </location>
</feature>
<dbReference type="InterPro" id="IPR020846">
    <property type="entry name" value="MFS_dom"/>
</dbReference>
<dbReference type="AlphaFoldDB" id="A0A3D8QHG2"/>
<dbReference type="GO" id="GO:0005351">
    <property type="term" value="F:carbohydrate:proton symporter activity"/>
    <property type="evidence" value="ECO:0007669"/>
    <property type="project" value="TreeGrafter"/>
</dbReference>
<keyword evidence="6 7" id="KW-0472">Membrane</keyword>
<dbReference type="PANTHER" id="PTHR48022:SF59">
    <property type="entry name" value="MAJOR FACILITATOR SUPERFAMILY (MFS) PROFILE DOMAIN-CONTAINING PROTEIN"/>
    <property type="match status" value="1"/>
</dbReference>
<feature type="transmembrane region" description="Helical" evidence="7">
    <location>
        <begin position="360"/>
        <end position="379"/>
    </location>
</feature>
<feature type="transmembrane region" description="Helical" evidence="7">
    <location>
        <begin position="295"/>
        <end position="322"/>
    </location>
</feature>
<dbReference type="RefSeq" id="XP_026598642.1">
    <property type="nucleotide sequence ID" value="XM_026752624.1"/>
</dbReference>
<dbReference type="OrthoDB" id="5296287at2759"/>
<feature type="domain" description="Major facilitator superfamily (MFS) profile" evidence="8">
    <location>
        <begin position="35"/>
        <end position="484"/>
    </location>
</feature>
<feature type="transmembrane region" description="Helical" evidence="7">
    <location>
        <begin position="459"/>
        <end position="480"/>
    </location>
</feature>
<dbReference type="Gene3D" id="1.20.1250.20">
    <property type="entry name" value="MFS general substrate transporter like domains"/>
    <property type="match status" value="1"/>
</dbReference>
<accession>A0A3D8QHG2</accession>
<comment type="caution">
    <text evidence="9">The sequence shown here is derived from an EMBL/GenBank/DDBJ whole genome shotgun (WGS) entry which is preliminary data.</text>
</comment>
<evidence type="ECO:0000256" key="2">
    <source>
        <dbReference type="ARBA" id="ARBA00010992"/>
    </source>
</evidence>
<feature type="transmembrane region" description="Helical" evidence="7">
    <location>
        <begin position="429"/>
        <end position="447"/>
    </location>
</feature>
<keyword evidence="3" id="KW-0813">Transport</keyword>
<proteinExistence type="inferred from homology"/>
<dbReference type="PRINTS" id="PR00171">
    <property type="entry name" value="SUGRTRNSPORT"/>
</dbReference>
<sequence length="534" mass="58375">MAFGKLFADTSFAKHAAAVKAAPREVILSPTLLVSSALYATCSIPLAWDQGSSGSIPSLSGFQNNFQFHSGNSAVEIRNYVSIVYVGAGVGAGLSFFLNDILGRRWSYRLYAALWILGQFVATASPTLAGLYASRIISGLGMGALTVIGPMSIVEIAPAEIRGMLTAWFNVAMNMAGTTGAFCVLGVYQNMAGTSLQYQVLWFAPAIFMSLCFIASFFVTESPRWLLLVDRHEEAVDVLVKLRGLPVDNPRVHQELQEMRSAIQEEKAMYKQGISGLFREAFTVRSNLRRVQQSLVSFGLAQLSGANSVTSYFVPILTLIGVGGGTGRNLFLSGMYSLAKMCFAIIASFFLVDALGRRKCLFVGATLQMISDLYIGIYIKYNQQGDVPHSASTGAIAFIFIHGLGYVVGLYILPYVFGGELWPNRIRSFGSAIAQCFHWLFMFAMSYGTPSLLARTNNWGAFIFFGAWCFIALVFVYLMVPETSGLTVEELDDVFKGSWFNAARRQDKRPVTHEGIAVEVKGGEDWNGQHDTSS</sequence>
<evidence type="ECO:0000256" key="7">
    <source>
        <dbReference type="SAM" id="Phobius"/>
    </source>
</evidence>
<dbReference type="InterPro" id="IPR005829">
    <property type="entry name" value="Sugar_transporter_CS"/>
</dbReference>
<evidence type="ECO:0000259" key="8">
    <source>
        <dbReference type="PROSITE" id="PS50850"/>
    </source>
</evidence>
<dbReference type="InterPro" id="IPR036259">
    <property type="entry name" value="MFS_trans_sf"/>
</dbReference>
<evidence type="ECO:0000313" key="9">
    <source>
        <dbReference type="EMBL" id="RDW61110.1"/>
    </source>
</evidence>
<evidence type="ECO:0000256" key="5">
    <source>
        <dbReference type="ARBA" id="ARBA00022989"/>
    </source>
</evidence>
<keyword evidence="4 7" id="KW-0812">Transmembrane</keyword>
<dbReference type="PROSITE" id="PS00216">
    <property type="entry name" value="SUGAR_TRANSPORT_1"/>
    <property type="match status" value="1"/>
</dbReference>
<feature type="transmembrane region" description="Helical" evidence="7">
    <location>
        <begin position="80"/>
        <end position="98"/>
    </location>
</feature>
<keyword evidence="5 7" id="KW-1133">Transmembrane helix</keyword>
<evidence type="ECO:0000256" key="3">
    <source>
        <dbReference type="ARBA" id="ARBA00022448"/>
    </source>
</evidence>
<dbReference type="GO" id="GO:0016020">
    <property type="term" value="C:membrane"/>
    <property type="evidence" value="ECO:0007669"/>
    <property type="project" value="UniProtKB-SubCell"/>
</dbReference>
<organism evidence="9 10">
    <name type="scientific">Aspergillus mulundensis</name>
    <dbReference type="NCBI Taxonomy" id="1810919"/>
    <lineage>
        <taxon>Eukaryota</taxon>
        <taxon>Fungi</taxon>
        <taxon>Dikarya</taxon>
        <taxon>Ascomycota</taxon>
        <taxon>Pezizomycotina</taxon>
        <taxon>Eurotiomycetes</taxon>
        <taxon>Eurotiomycetidae</taxon>
        <taxon>Eurotiales</taxon>
        <taxon>Aspergillaceae</taxon>
        <taxon>Aspergillus</taxon>
        <taxon>Aspergillus subgen. Nidulantes</taxon>
    </lineage>
</organism>
<feature type="transmembrane region" description="Helical" evidence="7">
    <location>
        <begin position="136"/>
        <end position="156"/>
    </location>
</feature>
<feature type="transmembrane region" description="Helical" evidence="7">
    <location>
        <begin position="110"/>
        <end position="130"/>
    </location>
</feature>
<dbReference type="InterPro" id="IPR005828">
    <property type="entry name" value="MFS_sugar_transport-like"/>
</dbReference>
<dbReference type="SUPFAM" id="SSF103473">
    <property type="entry name" value="MFS general substrate transporter"/>
    <property type="match status" value="1"/>
</dbReference>
<feature type="transmembrane region" description="Helical" evidence="7">
    <location>
        <begin position="168"/>
        <end position="188"/>
    </location>
</feature>
<dbReference type="GeneID" id="38120978"/>
<protein>
    <recommendedName>
        <fullName evidence="8">Major facilitator superfamily (MFS) profile domain-containing protein</fullName>
    </recommendedName>
</protein>
<comment type="similarity">
    <text evidence="2">Belongs to the major facilitator superfamily. Sugar transporter (TC 2.A.1.1) family.</text>
</comment>
<gene>
    <name evidence="9" type="ORF">DSM5745_10608</name>
</gene>
<feature type="transmembrane region" description="Helical" evidence="7">
    <location>
        <begin position="200"/>
        <end position="219"/>
    </location>
</feature>
<dbReference type="InterPro" id="IPR003663">
    <property type="entry name" value="Sugar/inositol_transpt"/>
</dbReference>
<dbReference type="Proteomes" id="UP000256690">
    <property type="component" value="Unassembled WGS sequence"/>
</dbReference>
<feature type="transmembrane region" description="Helical" evidence="7">
    <location>
        <begin position="391"/>
        <end position="417"/>
    </location>
</feature>
<dbReference type="InterPro" id="IPR050360">
    <property type="entry name" value="MFS_Sugar_Transporters"/>
</dbReference>
<dbReference type="PROSITE" id="PS50850">
    <property type="entry name" value="MFS"/>
    <property type="match status" value="1"/>
</dbReference>
<evidence type="ECO:0000313" key="10">
    <source>
        <dbReference type="Proteomes" id="UP000256690"/>
    </source>
</evidence>
<dbReference type="EMBL" id="PVWQ01000017">
    <property type="protein sequence ID" value="RDW61110.1"/>
    <property type="molecule type" value="Genomic_DNA"/>
</dbReference>